<protein>
    <submittedName>
        <fullName evidence="2">Uncharacterized protein</fullName>
    </submittedName>
</protein>
<proteinExistence type="predicted"/>
<keyword evidence="1" id="KW-1133">Transmembrane helix</keyword>
<sequence>MMKVWESLLFTGSLTVTALAGVSFGLLYLFLALAQLSSALTKLFAPNPDQPPSGLQQLVDAVSHTFTGGEMLKHLNQSVFAVAAVLFSLVALLIFVEEALLRVKEKVREWARLPSPEVLHYYNQNSYDTALAQSGRGLSRKKAM</sequence>
<keyword evidence="1" id="KW-0812">Transmembrane</keyword>
<dbReference type="Proteomes" id="UP000674143">
    <property type="component" value="Unassembled WGS sequence"/>
</dbReference>
<keyword evidence="1" id="KW-0472">Membrane</keyword>
<organism evidence="2 3">
    <name type="scientific">Leishmania orientalis</name>
    <dbReference type="NCBI Taxonomy" id="2249476"/>
    <lineage>
        <taxon>Eukaryota</taxon>
        <taxon>Discoba</taxon>
        <taxon>Euglenozoa</taxon>
        <taxon>Kinetoplastea</taxon>
        <taxon>Metakinetoplastina</taxon>
        <taxon>Trypanosomatida</taxon>
        <taxon>Trypanosomatidae</taxon>
        <taxon>Leishmaniinae</taxon>
        <taxon>Leishmania</taxon>
    </lineage>
</organism>
<evidence type="ECO:0000313" key="3">
    <source>
        <dbReference type="Proteomes" id="UP000674143"/>
    </source>
</evidence>
<keyword evidence="3" id="KW-1185">Reference proteome</keyword>
<accession>A0A836GYB2</accession>
<evidence type="ECO:0000256" key="1">
    <source>
        <dbReference type="SAM" id="Phobius"/>
    </source>
</evidence>
<name>A0A836GYB2_9TRYP</name>
<dbReference type="EMBL" id="JAFHLR010000035">
    <property type="protein sequence ID" value="KAG5466483.1"/>
    <property type="molecule type" value="Genomic_DNA"/>
</dbReference>
<gene>
    <name evidence="2" type="ORF">LSCM4_01634</name>
</gene>
<comment type="caution">
    <text evidence="2">The sequence shown here is derived from an EMBL/GenBank/DDBJ whole genome shotgun (WGS) entry which is preliminary data.</text>
</comment>
<dbReference type="KEGG" id="loi:92357616"/>
<dbReference type="AlphaFoldDB" id="A0A836GYB2"/>
<dbReference type="RefSeq" id="XP_067059373.1">
    <property type="nucleotide sequence ID" value="XM_067203682.1"/>
</dbReference>
<dbReference type="GeneID" id="92357616"/>
<reference evidence="3" key="2">
    <citation type="journal article" date="2021" name="Sci. Data">
        <title>Chromosome-scale genome sequencing, assembly and annotation of six genomes from subfamily Leishmaniinae.</title>
        <authorList>
            <person name="Almutairi H."/>
            <person name="Urbaniak M.D."/>
            <person name="Bates M.D."/>
            <person name="Jariyapan N."/>
            <person name="Kwakye-Nuako G."/>
            <person name="Thomaz Soccol V."/>
            <person name="Al-Salem W.S."/>
            <person name="Dillon R.J."/>
            <person name="Bates P.A."/>
            <person name="Gatherer D."/>
        </authorList>
    </citation>
    <scope>NUCLEOTIDE SEQUENCE [LARGE SCALE GENOMIC DNA]</scope>
</reference>
<feature type="transmembrane region" description="Helical" evidence="1">
    <location>
        <begin position="78"/>
        <end position="96"/>
    </location>
</feature>
<reference evidence="3" key="1">
    <citation type="journal article" date="2021" name="Microbiol. Resour. Announc.">
        <title>LGAAP: Leishmaniinae Genome Assembly and Annotation Pipeline.</title>
        <authorList>
            <person name="Almutairi H."/>
            <person name="Urbaniak M.D."/>
            <person name="Bates M.D."/>
            <person name="Jariyapan N."/>
            <person name="Kwakye-Nuako G."/>
            <person name="Thomaz-Soccol V."/>
            <person name="Al-Salem W.S."/>
            <person name="Dillon R.J."/>
            <person name="Bates P.A."/>
            <person name="Gatherer D."/>
        </authorList>
    </citation>
    <scope>NUCLEOTIDE SEQUENCE [LARGE SCALE GENOMIC DNA]</scope>
</reference>
<evidence type="ECO:0000313" key="2">
    <source>
        <dbReference type="EMBL" id="KAG5466483.1"/>
    </source>
</evidence>